<proteinExistence type="predicted"/>
<sequence>MSEQFDGDVDESPARGQVGPAAVHIPASPVDRVAATNSD</sequence>
<name>A0A839QDA9_MYCIR</name>
<accession>A0A839QDA9</accession>
<organism evidence="2 3">
    <name type="scientific">Mycolicibacterium iranicum</name>
    <name type="common">Mycobacterium iranicum</name>
    <dbReference type="NCBI Taxonomy" id="912594"/>
    <lineage>
        <taxon>Bacteria</taxon>
        <taxon>Bacillati</taxon>
        <taxon>Actinomycetota</taxon>
        <taxon>Actinomycetes</taxon>
        <taxon>Mycobacteriales</taxon>
        <taxon>Mycobacteriaceae</taxon>
        <taxon>Mycolicibacterium</taxon>
    </lineage>
</organism>
<evidence type="ECO:0000313" key="2">
    <source>
        <dbReference type="EMBL" id="MBB2992774.1"/>
    </source>
</evidence>
<evidence type="ECO:0000256" key="1">
    <source>
        <dbReference type="SAM" id="MobiDB-lite"/>
    </source>
</evidence>
<dbReference type="AlphaFoldDB" id="A0A839QDA9"/>
<evidence type="ECO:0000313" key="3">
    <source>
        <dbReference type="Proteomes" id="UP000550501"/>
    </source>
</evidence>
<protein>
    <submittedName>
        <fullName evidence="2">Uncharacterized protein</fullName>
    </submittedName>
</protein>
<dbReference type="EMBL" id="JACHVU010000011">
    <property type="protein sequence ID" value="MBB2992774.1"/>
    <property type="molecule type" value="Genomic_DNA"/>
</dbReference>
<comment type="caution">
    <text evidence="2">The sequence shown here is derived from an EMBL/GenBank/DDBJ whole genome shotgun (WGS) entry which is preliminary data.</text>
</comment>
<gene>
    <name evidence="2" type="ORF">FHR72_004278</name>
</gene>
<keyword evidence="3" id="KW-1185">Reference proteome</keyword>
<reference evidence="2 3" key="1">
    <citation type="submission" date="2020-08" db="EMBL/GenBank/DDBJ databases">
        <title>The Agave Microbiome: Exploring the role of microbial communities in plant adaptations to desert environments.</title>
        <authorList>
            <person name="Partida-Martinez L.P."/>
        </authorList>
    </citation>
    <scope>NUCLEOTIDE SEQUENCE [LARGE SCALE GENOMIC DNA]</scope>
    <source>
        <strain evidence="2 3">AT2.18</strain>
    </source>
</reference>
<feature type="compositionally biased region" description="Acidic residues" evidence="1">
    <location>
        <begin position="1"/>
        <end position="11"/>
    </location>
</feature>
<dbReference type="Proteomes" id="UP000550501">
    <property type="component" value="Unassembled WGS sequence"/>
</dbReference>
<feature type="region of interest" description="Disordered" evidence="1">
    <location>
        <begin position="1"/>
        <end position="39"/>
    </location>
</feature>